<sequence>MRDLMLDLAWDLLVICFGCQAIYYGVQSYALEVGGEYFAAFGANGLMVMGVVFMGISLMGRVVMKQPQLEEIEG</sequence>
<organism evidence="2">
    <name type="scientific">marine sediment metagenome</name>
    <dbReference type="NCBI Taxonomy" id="412755"/>
    <lineage>
        <taxon>unclassified sequences</taxon>
        <taxon>metagenomes</taxon>
        <taxon>ecological metagenomes</taxon>
    </lineage>
</organism>
<evidence type="ECO:0000313" key="2">
    <source>
        <dbReference type="EMBL" id="KKN09801.1"/>
    </source>
</evidence>
<dbReference type="EMBL" id="LAZR01004306">
    <property type="protein sequence ID" value="KKN09801.1"/>
    <property type="molecule type" value="Genomic_DNA"/>
</dbReference>
<accession>A0A0F9Q9G4</accession>
<keyword evidence="1" id="KW-0472">Membrane</keyword>
<feature type="transmembrane region" description="Helical" evidence="1">
    <location>
        <begin position="12"/>
        <end position="31"/>
    </location>
</feature>
<gene>
    <name evidence="2" type="ORF">LCGC14_1043090</name>
</gene>
<dbReference type="AlphaFoldDB" id="A0A0F9Q9G4"/>
<comment type="caution">
    <text evidence="2">The sequence shown here is derived from an EMBL/GenBank/DDBJ whole genome shotgun (WGS) entry which is preliminary data.</text>
</comment>
<feature type="transmembrane region" description="Helical" evidence="1">
    <location>
        <begin position="37"/>
        <end position="59"/>
    </location>
</feature>
<keyword evidence="1" id="KW-0812">Transmembrane</keyword>
<reference evidence="2" key="1">
    <citation type="journal article" date="2015" name="Nature">
        <title>Complex archaea that bridge the gap between prokaryotes and eukaryotes.</title>
        <authorList>
            <person name="Spang A."/>
            <person name="Saw J.H."/>
            <person name="Jorgensen S.L."/>
            <person name="Zaremba-Niedzwiedzka K."/>
            <person name="Martijn J."/>
            <person name="Lind A.E."/>
            <person name="van Eijk R."/>
            <person name="Schleper C."/>
            <person name="Guy L."/>
            <person name="Ettema T.J."/>
        </authorList>
    </citation>
    <scope>NUCLEOTIDE SEQUENCE</scope>
</reference>
<name>A0A0F9Q9G4_9ZZZZ</name>
<keyword evidence="1" id="KW-1133">Transmembrane helix</keyword>
<evidence type="ECO:0000256" key="1">
    <source>
        <dbReference type="SAM" id="Phobius"/>
    </source>
</evidence>
<proteinExistence type="predicted"/>
<protein>
    <submittedName>
        <fullName evidence="2">Uncharacterized protein</fullName>
    </submittedName>
</protein>